<dbReference type="Bgee" id="ENSDARG00000060498">
    <property type="expression patterns" value="Expressed in spleen and 21 other cell types or tissues"/>
</dbReference>
<evidence type="ECO:0000313" key="9">
    <source>
        <dbReference type="ZFIN" id="ZDB-GENE-060421-8213"/>
    </source>
</evidence>
<reference evidence="6" key="1">
    <citation type="submission" date="2012-02" db="UniProtKB">
        <authorList>
            <consortium name="Ensembl"/>
        </authorList>
    </citation>
    <scope>IDENTIFICATION</scope>
    <source>
        <strain evidence="6">Tuebingen</strain>
    </source>
</reference>
<dbReference type="RefSeq" id="XP_009295266.1">
    <property type="nucleotide sequence ID" value="XM_009296991.4"/>
</dbReference>
<dbReference type="SMART" id="SM00208">
    <property type="entry name" value="TNFR"/>
    <property type="match status" value="2"/>
</dbReference>
<dbReference type="GeneTree" id="ENSGT00940000166327"/>
<dbReference type="Pfam" id="PF00020">
    <property type="entry name" value="TNFR_c6"/>
    <property type="match status" value="1"/>
</dbReference>
<evidence type="ECO:0000259" key="5">
    <source>
        <dbReference type="PROSITE" id="PS50050"/>
    </source>
</evidence>
<feature type="disulfide bond" evidence="1">
    <location>
        <begin position="81"/>
        <end position="94"/>
    </location>
</feature>
<evidence type="ECO:0000256" key="1">
    <source>
        <dbReference type="PROSITE-ProRule" id="PRU00206"/>
    </source>
</evidence>
<dbReference type="PROSITE" id="PS50050">
    <property type="entry name" value="TNFR_NGFR_2"/>
    <property type="match status" value="1"/>
</dbReference>
<feature type="signal peptide" evidence="4">
    <location>
        <begin position="1"/>
        <end position="23"/>
    </location>
</feature>
<evidence type="ECO:0000313" key="8">
    <source>
        <dbReference type="RefSeq" id="XP_009295266.1"/>
    </source>
</evidence>
<feature type="repeat" description="TNFR-Cys" evidence="1">
    <location>
        <begin position="64"/>
        <end position="102"/>
    </location>
</feature>
<reference evidence="8" key="3">
    <citation type="submission" date="2025-04" db="UniProtKB">
        <authorList>
            <consortium name="RefSeq"/>
        </authorList>
    </citation>
    <scope>IDENTIFICATION</scope>
    <source>
        <strain evidence="8">Tuebingen</strain>
    </source>
</reference>
<keyword evidence="3" id="KW-0472">Membrane</keyword>
<evidence type="ECO:0000256" key="4">
    <source>
        <dbReference type="SAM" id="SignalP"/>
    </source>
</evidence>
<evidence type="ECO:0000256" key="2">
    <source>
        <dbReference type="SAM" id="MobiDB-lite"/>
    </source>
</evidence>
<dbReference type="eggNOG" id="ENOG502S017">
    <property type="taxonomic scope" value="Eukaryota"/>
</dbReference>
<dbReference type="PANTHER" id="PTHR47139:SF4">
    <property type="entry name" value="TUMOR NECROSIS FACTOR RECEPTOR SUPERFAMILY MEMBER 9 ISOFORM X1-RELATED"/>
    <property type="match status" value="1"/>
</dbReference>
<dbReference type="STRING" id="7955.ENSDARP00000124913"/>
<gene>
    <name evidence="6 8 9" type="primary">tnfrsf9a</name>
    <name evidence="8" type="synonym">zgc:136557</name>
</gene>
<dbReference type="OMA" id="VCCDECH"/>
<feature type="disulfide bond" evidence="1">
    <location>
        <begin position="84"/>
        <end position="102"/>
    </location>
</feature>
<dbReference type="PaxDb" id="7955-ENSDARP00000110483"/>
<proteinExistence type="predicted"/>
<keyword evidence="7" id="KW-1185">Reference proteome</keyword>
<dbReference type="SUPFAM" id="SSF57586">
    <property type="entry name" value="TNF receptor-like"/>
    <property type="match status" value="2"/>
</dbReference>
<organism evidence="6">
    <name type="scientific">Danio rerio</name>
    <name type="common">Zebrafish</name>
    <name type="synonym">Brachydanio rerio</name>
    <dbReference type="NCBI Taxonomy" id="7955"/>
    <lineage>
        <taxon>Eukaryota</taxon>
        <taxon>Metazoa</taxon>
        <taxon>Chordata</taxon>
        <taxon>Craniata</taxon>
        <taxon>Vertebrata</taxon>
        <taxon>Euteleostomi</taxon>
        <taxon>Actinopterygii</taxon>
        <taxon>Neopterygii</taxon>
        <taxon>Teleostei</taxon>
        <taxon>Ostariophysi</taxon>
        <taxon>Cypriniformes</taxon>
        <taxon>Danionidae</taxon>
        <taxon>Danioninae</taxon>
        <taxon>Danio</taxon>
    </lineage>
</organism>
<dbReference type="Proteomes" id="UP000000437">
    <property type="component" value="Chromosome 23"/>
</dbReference>
<evidence type="ECO:0000313" key="6">
    <source>
        <dbReference type="Ensembl" id="ENSDARP00000124913"/>
    </source>
</evidence>
<dbReference type="InterPro" id="IPR001368">
    <property type="entry name" value="TNFR/NGFR_Cys_rich_reg"/>
</dbReference>
<dbReference type="PhylomeDB" id="E7F8V4"/>
<accession>A0A8M3AVK5</accession>
<dbReference type="HOGENOM" id="CLU_083349_0_0_1"/>
<comment type="caution">
    <text evidence="1">Lacks conserved residue(s) required for the propagation of feature annotation.</text>
</comment>
<dbReference type="CDD" id="cd13424">
    <property type="entry name" value="TNFRSF9_teleost"/>
    <property type="match status" value="1"/>
</dbReference>
<keyword evidence="4" id="KW-0732">Signal</keyword>
<dbReference type="ZFIN" id="ZDB-GENE-060421-8213">
    <property type="gene designation" value="tnfrsf9a"/>
</dbReference>
<keyword evidence="8" id="KW-0675">Receptor</keyword>
<dbReference type="GO" id="GO:0038023">
    <property type="term" value="F:signaling receptor activity"/>
    <property type="evidence" value="ECO:0000318"/>
    <property type="project" value="GO_Central"/>
</dbReference>
<dbReference type="GO" id="GO:0042127">
    <property type="term" value="P:regulation of cell population proliferation"/>
    <property type="evidence" value="ECO:0000318"/>
    <property type="project" value="GO_Central"/>
</dbReference>
<dbReference type="CTD" id="678622"/>
<feature type="domain" description="TNFR-Cys" evidence="5">
    <location>
        <begin position="64"/>
        <end position="102"/>
    </location>
</feature>
<name>E7F8V4_DANRE</name>
<evidence type="ECO:0000313" key="7">
    <source>
        <dbReference type="Proteomes" id="UP000000437"/>
    </source>
</evidence>
<dbReference type="OrthoDB" id="9423210at2759"/>
<dbReference type="GeneID" id="678622"/>
<dbReference type="PROSITE" id="PS00652">
    <property type="entry name" value="TNFR_NGFR_1"/>
    <property type="match status" value="1"/>
</dbReference>
<accession>E7F8V4</accession>
<dbReference type="EMBL" id="BX663608">
    <property type="status" value="NOT_ANNOTATED_CDS"/>
    <property type="molecule type" value="Genomic_DNA"/>
</dbReference>
<keyword evidence="3" id="KW-1133">Transmembrane helix</keyword>
<dbReference type="PANTHER" id="PTHR47139">
    <property type="entry name" value="TUMOR NECROSIS FACTOR RECEPTOR SUPERFAMILY MEMBER 9"/>
    <property type="match status" value="1"/>
</dbReference>
<keyword evidence="3" id="KW-0812">Transmembrane</keyword>
<protein>
    <submittedName>
        <fullName evidence="8">Tumor necrosis factor receptor superfamily member 9a isoform X1</fullName>
    </submittedName>
    <submittedName>
        <fullName evidence="6">Tumor necrosis factor receptor superfamily, member 9a</fullName>
    </submittedName>
</protein>
<feature type="region of interest" description="Disordered" evidence="2">
    <location>
        <begin position="261"/>
        <end position="285"/>
    </location>
</feature>
<dbReference type="Gene3D" id="2.10.50.10">
    <property type="entry name" value="Tumor Necrosis Factor Receptor, subunit A, domain 2"/>
    <property type="match status" value="2"/>
</dbReference>
<sequence>MLAGFPGLYSLLIFSLVLNLTVGVDVGCQNWTPSGKNYVCCTSCKPGNRLVKRCGYDPAELCKPCEPGTYITGTDFSCDICTQCIGIQFVAKNCTSSSDTVCGCKPGFRCGDAKCSHCVTECKKGEEPKGRVCGQCPEGKFSDKIHSTCKEWTKSSCPDGYKLKKGNLTSDSTCIPPPSSSVRTVTEQETLPVISKEKDEMNWLPVLIAAMIAGLALLCIILSVVAYVKAQNKTKKKAKTEQGNSDDSTIMVVEQEHCSFHHPEQEQGGSSQSINTENSESKLIV</sequence>
<dbReference type="AGR" id="ZFIN:ZDB-GENE-060421-8213"/>
<keyword evidence="1" id="KW-1015">Disulfide bond</keyword>
<dbReference type="InterPro" id="IPR034057">
    <property type="entry name" value="TNFRSF9_N_teleost"/>
</dbReference>
<dbReference type="AlphaFoldDB" id="E7F8V4"/>
<dbReference type="Ensembl" id="ENSDART00000150153.3">
    <property type="protein sequence ID" value="ENSDARP00000124913.1"/>
    <property type="gene ID" value="ENSDARG00000060498.8"/>
</dbReference>
<reference evidence="6 7" key="2">
    <citation type="journal article" date="2013" name="Nature">
        <title>The zebrafish reference genome sequence and its relationship to the human genome.</title>
        <authorList>
            <consortium name="Genome Reference Consortium Zebrafish"/>
            <person name="Howe K."/>
            <person name="Clark M.D."/>
            <person name="Torroja C.F."/>
            <person name="Torrance J."/>
            <person name="Berthelot C."/>
            <person name="Muffato M."/>
            <person name="Collins J.E."/>
            <person name="Humphray S."/>
            <person name="McLaren K."/>
            <person name="Matthews L."/>
            <person name="McLaren S."/>
            <person name="Sealy I."/>
            <person name="Caccamo M."/>
            <person name="Churcher C."/>
            <person name="Scott C."/>
            <person name="Barrett J.C."/>
            <person name="Koch R."/>
            <person name="Rauch G.J."/>
            <person name="White S."/>
            <person name="Chow W."/>
            <person name="Kilian B."/>
            <person name="Quintais L.T."/>
            <person name="Guerra-Assuncao J.A."/>
            <person name="Zhou Y."/>
            <person name="Gu Y."/>
            <person name="Yen J."/>
            <person name="Vogel J.H."/>
            <person name="Eyre T."/>
            <person name="Redmond S."/>
            <person name="Banerjee R."/>
            <person name="Chi J."/>
            <person name="Fu B."/>
            <person name="Langley E."/>
            <person name="Maguire S.F."/>
            <person name="Laird G.K."/>
            <person name="Lloyd D."/>
            <person name="Kenyon E."/>
            <person name="Donaldson S."/>
            <person name="Sehra H."/>
            <person name="Almeida-King J."/>
            <person name="Loveland J."/>
            <person name="Trevanion S."/>
            <person name="Jones M."/>
            <person name="Quail M."/>
            <person name="Willey D."/>
            <person name="Hunt A."/>
            <person name="Burton J."/>
            <person name="Sims S."/>
            <person name="McLay K."/>
            <person name="Plumb B."/>
            <person name="Davis J."/>
            <person name="Clee C."/>
            <person name="Oliver K."/>
            <person name="Clark R."/>
            <person name="Riddle C."/>
            <person name="Elliot D."/>
            <person name="Eliott D."/>
            <person name="Threadgold G."/>
            <person name="Harden G."/>
            <person name="Ware D."/>
            <person name="Begum S."/>
            <person name="Mortimore B."/>
            <person name="Mortimer B."/>
            <person name="Kerry G."/>
            <person name="Heath P."/>
            <person name="Phillimore B."/>
            <person name="Tracey A."/>
            <person name="Corby N."/>
            <person name="Dunn M."/>
            <person name="Johnson C."/>
            <person name="Wood J."/>
            <person name="Clark S."/>
            <person name="Pelan S."/>
            <person name="Griffiths G."/>
            <person name="Smith M."/>
            <person name="Glithero R."/>
            <person name="Howden P."/>
            <person name="Barker N."/>
            <person name="Lloyd C."/>
            <person name="Stevens C."/>
            <person name="Harley J."/>
            <person name="Holt K."/>
            <person name="Panagiotidis G."/>
            <person name="Lovell J."/>
            <person name="Beasley H."/>
            <person name="Henderson C."/>
            <person name="Gordon D."/>
            <person name="Auger K."/>
            <person name="Wright D."/>
            <person name="Collins J."/>
            <person name="Raisen C."/>
            <person name="Dyer L."/>
            <person name="Leung K."/>
            <person name="Robertson L."/>
            <person name="Ambridge K."/>
            <person name="Leongamornlert D."/>
            <person name="McGuire S."/>
            <person name="Gilderthorp R."/>
            <person name="Griffiths C."/>
            <person name="Manthravadi D."/>
            <person name="Nichol S."/>
            <person name="Barker G."/>
            <person name="Whitehead S."/>
            <person name="Kay M."/>
            <person name="Brown J."/>
            <person name="Murnane C."/>
            <person name="Gray E."/>
            <person name="Humphries M."/>
            <person name="Sycamore N."/>
            <person name="Barker D."/>
            <person name="Saunders D."/>
            <person name="Wallis J."/>
            <person name="Babbage A."/>
            <person name="Hammond S."/>
            <person name="Mashreghi-Mohammadi M."/>
            <person name="Barr L."/>
            <person name="Martin S."/>
            <person name="Wray P."/>
            <person name="Ellington A."/>
            <person name="Matthews N."/>
            <person name="Ellwood M."/>
            <person name="Woodmansey R."/>
            <person name="Clark G."/>
            <person name="Cooper J."/>
            <person name="Cooper J."/>
            <person name="Tromans A."/>
            <person name="Grafham D."/>
            <person name="Skuce C."/>
            <person name="Pandian R."/>
            <person name="Andrews R."/>
            <person name="Harrison E."/>
            <person name="Kimberley A."/>
            <person name="Garnett J."/>
            <person name="Fosker N."/>
            <person name="Hall R."/>
            <person name="Garner P."/>
            <person name="Kelly D."/>
            <person name="Bird C."/>
            <person name="Palmer S."/>
            <person name="Gehring I."/>
            <person name="Berger A."/>
            <person name="Dooley C.M."/>
            <person name="Ersan-Urun Z."/>
            <person name="Eser C."/>
            <person name="Geiger H."/>
            <person name="Geisler M."/>
            <person name="Karotki L."/>
            <person name="Kirn A."/>
            <person name="Konantz J."/>
            <person name="Konantz M."/>
            <person name="Oberlander M."/>
            <person name="Rudolph-Geiger S."/>
            <person name="Teucke M."/>
            <person name="Lanz C."/>
            <person name="Raddatz G."/>
            <person name="Osoegawa K."/>
            <person name="Zhu B."/>
            <person name="Rapp A."/>
            <person name="Widaa S."/>
            <person name="Langford C."/>
            <person name="Yang F."/>
            <person name="Schuster S.C."/>
            <person name="Carter N.P."/>
            <person name="Harrow J."/>
            <person name="Ning Z."/>
            <person name="Herrero J."/>
            <person name="Searle S.M."/>
            <person name="Enright A."/>
            <person name="Geisler R."/>
            <person name="Plasterk R.H."/>
            <person name="Lee C."/>
            <person name="Westerfield M."/>
            <person name="de Jong P.J."/>
            <person name="Zon L.I."/>
            <person name="Postlethwait J.H."/>
            <person name="Nusslein-Volhard C."/>
            <person name="Hubbard T.J."/>
            <person name="Roest Crollius H."/>
            <person name="Rogers J."/>
            <person name="Stemple D.L."/>
        </authorList>
    </citation>
    <scope>NUCLEOTIDE SEQUENCE [LARGE SCALE GENOMIC DNA]</scope>
    <source>
        <strain evidence="6">Tuebingen</strain>
    </source>
</reference>
<feature type="chain" id="PRO_5044730188" evidence="4">
    <location>
        <begin position="24"/>
        <end position="285"/>
    </location>
</feature>
<evidence type="ECO:0000256" key="3">
    <source>
        <dbReference type="SAM" id="Phobius"/>
    </source>
</evidence>
<feature type="transmembrane region" description="Helical" evidence="3">
    <location>
        <begin position="203"/>
        <end position="228"/>
    </location>
</feature>
<feature type="compositionally biased region" description="Polar residues" evidence="2">
    <location>
        <begin position="267"/>
        <end position="278"/>
    </location>
</feature>
<dbReference type="SMR" id="E7F8V4"/>